<feature type="region of interest" description="Disordered" evidence="6">
    <location>
        <begin position="1"/>
        <end position="25"/>
    </location>
</feature>
<feature type="transmembrane region" description="Helical" evidence="7">
    <location>
        <begin position="165"/>
        <end position="182"/>
    </location>
</feature>
<feature type="domain" description="Major facilitator superfamily (MFS) profile" evidence="8">
    <location>
        <begin position="250"/>
        <end position="441"/>
    </location>
</feature>
<proteinExistence type="predicted"/>
<organism evidence="9 10">
    <name type="scientific">Micrococcus luteus</name>
    <name type="common">Micrococcus lysodeikticus</name>
    <dbReference type="NCBI Taxonomy" id="1270"/>
    <lineage>
        <taxon>Bacteria</taxon>
        <taxon>Bacillati</taxon>
        <taxon>Actinomycetota</taxon>
        <taxon>Actinomycetes</taxon>
        <taxon>Micrococcales</taxon>
        <taxon>Micrococcaceae</taxon>
        <taxon>Micrococcus</taxon>
    </lineage>
</organism>
<dbReference type="InterPro" id="IPR020846">
    <property type="entry name" value="MFS_dom"/>
</dbReference>
<accession>A0AAP3AJQ7</accession>
<dbReference type="Gene3D" id="1.20.1250.20">
    <property type="entry name" value="MFS general substrate transporter like domains"/>
    <property type="match status" value="1"/>
</dbReference>
<feature type="transmembrane region" description="Helical" evidence="7">
    <location>
        <begin position="63"/>
        <end position="85"/>
    </location>
</feature>
<keyword evidence="5 7" id="KW-0472">Membrane</keyword>
<keyword evidence="4 7" id="KW-1133">Transmembrane helix</keyword>
<feature type="transmembrane region" description="Helical" evidence="7">
    <location>
        <begin position="188"/>
        <end position="205"/>
    </location>
</feature>
<dbReference type="PROSITE" id="PS50850">
    <property type="entry name" value="MFS"/>
    <property type="match status" value="1"/>
</dbReference>
<dbReference type="EMBL" id="JALXKZ020000015">
    <property type="protein sequence ID" value="MCV7629178.1"/>
    <property type="molecule type" value="Genomic_DNA"/>
</dbReference>
<dbReference type="SUPFAM" id="SSF103473">
    <property type="entry name" value="MFS general substrate transporter"/>
    <property type="match status" value="1"/>
</dbReference>
<keyword evidence="2" id="KW-1003">Cell membrane</keyword>
<dbReference type="PANTHER" id="PTHR23513">
    <property type="entry name" value="INTEGRAL MEMBRANE EFFLUX PROTEIN-RELATED"/>
    <property type="match status" value="1"/>
</dbReference>
<feature type="transmembrane region" description="Helical" evidence="7">
    <location>
        <begin position="250"/>
        <end position="271"/>
    </location>
</feature>
<feature type="transmembrane region" description="Helical" evidence="7">
    <location>
        <begin position="392"/>
        <end position="413"/>
    </location>
</feature>
<comment type="subcellular location">
    <subcellularLocation>
        <location evidence="1">Cell membrane</location>
        <topology evidence="1">Multi-pass membrane protein</topology>
    </subcellularLocation>
</comment>
<dbReference type="PANTHER" id="PTHR23513:SF6">
    <property type="entry name" value="MAJOR FACILITATOR SUPERFAMILY ASSOCIATED DOMAIN-CONTAINING PROTEIN"/>
    <property type="match status" value="1"/>
</dbReference>
<feature type="transmembrane region" description="Helical" evidence="7">
    <location>
        <begin position="317"/>
        <end position="336"/>
    </location>
</feature>
<feature type="transmembrane region" description="Helical" evidence="7">
    <location>
        <begin position="119"/>
        <end position="136"/>
    </location>
</feature>
<dbReference type="Pfam" id="PF07690">
    <property type="entry name" value="MFS_1"/>
    <property type="match status" value="1"/>
</dbReference>
<dbReference type="GO" id="GO:0005886">
    <property type="term" value="C:plasma membrane"/>
    <property type="evidence" value="ECO:0007669"/>
    <property type="project" value="UniProtKB-SubCell"/>
</dbReference>
<evidence type="ECO:0000256" key="3">
    <source>
        <dbReference type="ARBA" id="ARBA00022692"/>
    </source>
</evidence>
<evidence type="ECO:0000256" key="7">
    <source>
        <dbReference type="SAM" id="Phobius"/>
    </source>
</evidence>
<dbReference type="Proteomes" id="UP001205867">
    <property type="component" value="Unassembled WGS sequence"/>
</dbReference>
<reference evidence="9" key="1">
    <citation type="submission" date="2023-06" db="EMBL/GenBank/DDBJ databases">
        <title>lsaBGC provides a comprehensive framework for evolutionary analysis of biosynthetic gene clusters within focal taxa.</title>
        <authorList>
            <person name="Salamzade R."/>
            <person name="Sandstrom S."/>
            <person name="Kalan L.R."/>
        </authorList>
    </citation>
    <scope>NUCLEOTIDE SEQUENCE</scope>
    <source>
        <strain evidence="9">P3-SID899</strain>
    </source>
</reference>
<evidence type="ECO:0000256" key="1">
    <source>
        <dbReference type="ARBA" id="ARBA00004651"/>
    </source>
</evidence>
<feature type="transmembrane region" description="Helical" evidence="7">
    <location>
        <begin position="286"/>
        <end position="305"/>
    </location>
</feature>
<evidence type="ECO:0000256" key="2">
    <source>
        <dbReference type="ARBA" id="ARBA00022475"/>
    </source>
</evidence>
<keyword evidence="3 7" id="KW-0812">Transmembrane</keyword>
<evidence type="ECO:0000313" key="9">
    <source>
        <dbReference type="EMBL" id="MCV7629178.1"/>
    </source>
</evidence>
<gene>
    <name evidence="9" type="ORF">M3A82_007465</name>
</gene>
<feature type="transmembrane region" description="Helical" evidence="7">
    <location>
        <begin position="342"/>
        <end position="360"/>
    </location>
</feature>
<evidence type="ECO:0000256" key="4">
    <source>
        <dbReference type="ARBA" id="ARBA00022989"/>
    </source>
</evidence>
<name>A0AAP3AJQ7_MICLU</name>
<dbReference type="InterPro" id="IPR011701">
    <property type="entry name" value="MFS"/>
</dbReference>
<feature type="transmembrane region" description="Helical" evidence="7">
    <location>
        <begin position="92"/>
        <end position="113"/>
    </location>
</feature>
<dbReference type="InterPro" id="IPR036259">
    <property type="entry name" value="MFS_trans_sf"/>
</dbReference>
<evidence type="ECO:0000256" key="5">
    <source>
        <dbReference type="ARBA" id="ARBA00023136"/>
    </source>
</evidence>
<dbReference type="GO" id="GO:0022857">
    <property type="term" value="F:transmembrane transporter activity"/>
    <property type="evidence" value="ECO:0007669"/>
    <property type="project" value="InterPro"/>
</dbReference>
<sequence length="441" mass="44651">MSTDPRRQTPGPRGPETETPPPPEGRARWLVASNALDAGGRSATDVALDVLAVLLLGVGADGMGVLMTLSGLGFLLLGVPIGIVVDRHLSPRLLAATGLAKAAVLGSLVVAWALDALTFGHLAAVMALLGVLTVLAETTQTALVPRVVSATAVARLTARLESADAALVLIVPAAAGVLVGSLGAGPVLGIATAFLFAAAIVALRVRLRPSAAADVPDDDGDPGVADVLSRWARFGKDAAEGWTVLRRTPVLWLLTMGSVAANVGMALFAPVEAVWILTDLRLGPEFLGIQITAGAVGALAASSLAGRAIDRLGERRCILLGSVGCAVAVGLHLLAYADRAHAGPWLLAGAALWGFMVLLGNITQAAVTARACPEGTLGRVTAMRRTLTRGSVPLATLAGGALGATLGVGWALAGWQVLAVVSLAAVVPAVRWVDAGRDDVG</sequence>
<evidence type="ECO:0000259" key="8">
    <source>
        <dbReference type="PROSITE" id="PS50850"/>
    </source>
</evidence>
<comment type="caution">
    <text evidence="9">The sequence shown here is derived from an EMBL/GenBank/DDBJ whole genome shotgun (WGS) entry which is preliminary data.</text>
</comment>
<evidence type="ECO:0000256" key="6">
    <source>
        <dbReference type="SAM" id="MobiDB-lite"/>
    </source>
</evidence>
<evidence type="ECO:0000313" key="10">
    <source>
        <dbReference type="Proteomes" id="UP001205867"/>
    </source>
</evidence>
<dbReference type="AlphaFoldDB" id="A0AAP3AJQ7"/>
<protein>
    <submittedName>
        <fullName evidence="9">MFS transporter</fullName>
    </submittedName>
</protein>